<dbReference type="Pfam" id="PF04000">
    <property type="entry name" value="Sas10_Utp3"/>
    <property type="match status" value="1"/>
</dbReference>
<feature type="compositionally biased region" description="Basic and acidic residues" evidence="1">
    <location>
        <begin position="384"/>
        <end position="395"/>
    </location>
</feature>
<name>A0A5B0N5Y1_PUCGR</name>
<feature type="compositionally biased region" description="Polar residues" evidence="1">
    <location>
        <begin position="369"/>
        <end position="378"/>
    </location>
</feature>
<keyword evidence="4" id="KW-1185">Reference proteome</keyword>
<dbReference type="GO" id="GO:0032040">
    <property type="term" value="C:small-subunit processome"/>
    <property type="evidence" value="ECO:0007669"/>
    <property type="project" value="TreeGrafter"/>
</dbReference>
<feature type="region of interest" description="Disordered" evidence="1">
    <location>
        <begin position="177"/>
        <end position="220"/>
    </location>
</feature>
<dbReference type="EMBL" id="VDEP01000475">
    <property type="protein sequence ID" value="KAA1072947.1"/>
    <property type="molecule type" value="Genomic_DNA"/>
</dbReference>
<protein>
    <submittedName>
        <fullName evidence="3">Uncharacterized protein</fullName>
    </submittedName>
</protein>
<dbReference type="Proteomes" id="UP000325313">
    <property type="component" value="Unassembled WGS sequence"/>
</dbReference>
<dbReference type="PANTHER" id="PTHR13237">
    <property type="entry name" value="SOMETHING ABOUT SILENCING PROTEIN 10-RELATED"/>
    <property type="match status" value="1"/>
</dbReference>
<evidence type="ECO:0000313" key="4">
    <source>
        <dbReference type="Proteomes" id="UP000324748"/>
    </source>
</evidence>
<dbReference type="EMBL" id="VSWC01000118">
    <property type="protein sequence ID" value="KAA1084651.1"/>
    <property type="molecule type" value="Genomic_DNA"/>
</dbReference>
<organism evidence="3 4">
    <name type="scientific">Puccinia graminis f. sp. tritici</name>
    <dbReference type="NCBI Taxonomy" id="56615"/>
    <lineage>
        <taxon>Eukaryota</taxon>
        <taxon>Fungi</taxon>
        <taxon>Dikarya</taxon>
        <taxon>Basidiomycota</taxon>
        <taxon>Pucciniomycotina</taxon>
        <taxon>Pucciniomycetes</taxon>
        <taxon>Pucciniales</taxon>
        <taxon>Pucciniaceae</taxon>
        <taxon>Puccinia</taxon>
    </lineage>
</organism>
<sequence>MATMTLYCDSSLAQRTQRTTKMESEKAVSSSLDPLGQISKASSQLNSQLAELLSSQTSELVVDGGSRSTGGGISLLELKNHLLTSYLHNLTNLLIIRISQTSHPSTLAFEKKELGEWSSSIVQQLVWLRLVFERLRPLEARLKYQIDKLLKTVLELDQHSFSNTAAEIDHVMNDPLSFKPNPAALEAPTDTQQDREGAQEESTSGAYEQQKEDRRSKEVYRPPRVAPVAYPEAPTKAKRVAPAPVALREHVSLATMAPLPESTTGLSNTAAKSSNRAKALARMNEYEEANMTRLFSTKKDAKRRRNDEAAVALGIETSAASKNHKRKLGALEGEFDGVLSEISRKSDRYSDHLGSSSKPHNKNKNSDNQFGSNRNNNQKFKRKGAFDKALKKISK</sequence>
<feature type="region of interest" description="Disordered" evidence="1">
    <location>
        <begin position="344"/>
        <end position="395"/>
    </location>
</feature>
<proteinExistence type="predicted"/>
<dbReference type="InterPro" id="IPR007146">
    <property type="entry name" value="Sas10/Utp3/C1D"/>
</dbReference>
<dbReference type="AlphaFoldDB" id="A0A5B0N5Y1"/>
<evidence type="ECO:0000313" key="5">
    <source>
        <dbReference type="Proteomes" id="UP000325313"/>
    </source>
</evidence>
<evidence type="ECO:0000313" key="3">
    <source>
        <dbReference type="EMBL" id="KAA1084651.1"/>
    </source>
</evidence>
<evidence type="ECO:0000256" key="1">
    <source>
        <dbReference type="SAM" id="MobiDB-lite"/>
    </source>
</evidence>
<comment type="caution">
    <text evidence="3">The sequence shown here is derived from an EMBL/GenBank/DDBJ whole genome shotgun (WGS) entry which is preliminary data.</text>
</comment>
<feature type="compositionally biased region" description="Basic and acidic residues" evidence="1">
    <location>
        <begin position="209"/>
        <end position="220"/>
    </location>
</feature>
<dbReference type="GO" id="GO:0000462">
    <property type="term" value="P:maturation of SSU-rRNA from tricistronic rRNA transcript (SSU-rRNA, 5.8S rRNA, LSU-rRNA)"/>
    <property type="evidence" value="ECO:0007669"/>
    <property type="project" value="TreeGrafter"/>
</dbReference>
<accession>A0A5B0N5Y1</accession>
<reference evidence="4 5" key="1">
    <citation type="submission" date="2019-05" db="EMBL/GenBank/DDBJ databases">
        <title>Emergence of the Ug99 lineage of the wheat stem rust pathogen through somatic hybridization.</title>
        <authorList>
            <person name="Li F."/>
            <person name="Upadhyaya N.M."/>
            <person name="Sperschneider J."/>
            <person name="Matny O."/>
            <person name="Nguyen-Phuc H."/>
            <person name="Mago R."/>
            <person name="Raley C."/>
            <person name="Miller M.E."/>
            <person name="Silverstein K.A.T."/>
            <person name="Henningsen E."/>
            <person name="Hirsch C.D."/>
            <person name="Visser B."/>
            <person name="Pretorius Z.A."/>
            <person name="Steffenson B.J."/>
            <person name="Schwessinger B."/>
            <person name="Dodds P.N."/>
            <person name="Figueroa M."/>
        </authorList>
    </citation>
    <scope>NUCLEOTIDE SEQUENCE [LARGE SCALE GENOMIC DNA]</scope>
    <source>
        <strain evidence="3">21-0</strain>
        <strain evidence="2 5">Ug99</strain>
    </source>
</reference>
<dbReference type="PANTHER" id="PTHR13237:SF9">
    <property type="entry name" value="NEUROGUIDIN"/>
    <property type="match status" value="1"/>
</dbReference>
<evidence type="ECO:0000313" key="2">
    <source>
        <dbReference type="EMBL" id="KAA1072947.1"/>
    </source>
</evidence>
<gene>
    <name evidence="3" type="ORF">PGT21_033566</name>
    <name evidence="2" type="ORF">PGTUg99_006284</name>
</gene>
<dbReference type="OrthoDB" id="203440at2759"/>
<dbReference type="Proteomes" id="UP000324748">
    <property type="component" value="Unassembled WGS sequence"/>
</dbReference>